<sequence>MEWKGREQSGNFEDRRGSSSGRPSMGGKTMLGGGLGGIGLILVIAYVLFTGDTSMIDDMMGGGQSSSGNNQVTHDGSNSENLSEQDKEREEFLRVVLNDTEVIWSDIFKQNNEQYDPTTLVLYTNNVASGCGNASSQMGPFYCPADEKIYIDTSFMDQLSDQFGAKGDFAMAYVLAHEVGHHIQRLTGYTDAVHGKRNSLPEKEYNKYSVALELQADFYAGIYAHYSDEKLGVVEEGDIEEAMNAAHAVGDDTIQEKHMGEADPDSFTHGTSEQRMKWFMKGYKTGDISQGDVFKAHDLKL</sequence>
<feature type="transmembrane region" description="Helical" evidence="6">
    <location>
        <begin position="30"/>
        <end position="49"/>
    </location>
</feature>
<dbReference type="OrthoDB" id="9774900at2"/>
<accession>A0A3N5BBN1</accession>
<dbReference type="Proteomes" id="UP000277108">
    <property type="component" value="Unassembled WGS sequence"/>
</dbReference>
<dbReference type="RefSeq" id="WP_123808383.1">
    <property type="nucleotide sequence ID" value="NZ_RKRK01000005.1"/>
</dbReference>
<dbReference type="PANTHER" id="PTHR30168:SF0">
    <property type="entry name" value="INNER MEMBRANE PROTEIN"/>
    <property type="match status" value="1"/>
</dbReference>
<dbReference type="PANTHER" id="PTHR30168">
    <property type="entry name" value="PUTATIVE MEMBRANE PROTEIN YPFJ"/>
    <property type="match status" value="1"/>
</dbReference>
<evidence type="ECO:0000256" key="3">
    <source>
        <dbReference type="ARBA" id="ARBA00022989"/>
    </source>
</evidence>
<feature type="compositionally biased region" description="Polar residues" evidence="5">
    <location>
        <begin position="72"/>
        <end position="82"/>
    </location>
</feature>
<keyword evidence="2 6" id="KW-0812">Transmembrane</keyword>
<name>A0A3N5BBN1_9BACL</name>
<dbReference type="AlphaFoldDB" id="A0A3N5BBN1"/>
<reference evidence="7 8" key="1">
    <citation type="submission" date="2018-11" db="EMBL/GenBank/DDBJ databases">
        <title>Genomic Encyclopedia of Type Strains, Phase IV (KMG-IV): sequencing the most valuable type-strain genomes for metagenomic binning, comparative biology and taxonomic classification.</title>
        <authorList>
            <person name="Goeker M."/>
        </authorList>
    </citation>
    <scope>NUCLEOTIDE SEQUENCE [LARGE SCALE GENOMIC DNA]</scope>
    <source>
        <strain evidence="7 8">DSM 29158</strain>
    </source>
</reference>
<protein>
    <recommendedName>
        <fullName evidence="9">Metalloprotease</fullName>
    </recommendedName>
</protein>
<gene>
    <name evidence="7" type="ORF">EDD62_1580</name>
</gene>
<evidence type="ECO:0000256" key="5">
    <source>
        <dbReference type="SAM" id="MobiDB-lite"/>
    </source>
</evidence>
<feature type="compositionally biased region" description="Low complexity" evidence="5">
    <location>
        <begin position="18"/>
        <end position="27"/>
    </location>
</feature>
<evidence type="ECO:0000256" key="1">
    <source>
        <dbReference type="ARBA" id="ARBA00004167"/>
    </source>
</evidence>
<keyword evidence="3 6" id="KW-1133">Transmembrane helix</keyword>
<evidence type="ECO:0000256" key="2">
    <source>
        <dbReference type="ARBA" id="ARBA00022692"/>
    </source>
</evidence>
<feature type="region of interest" description="Disordered" evidence="5">
    <location>
        <begin position="59"/>
        <end position="87"/>
    </location>
</feature>
<proteinExistence type="predicted"/>
<evidence type="ECO:0000256" key="6">
    <source>
        <dbReference type="SAM" id="Phobius"/>
    </source>
</evidence>
<keyword evidence="4 6" id="KW-0472">Membrane</keyword>
<dbReference type="Pfam" id="PF04228">
    <property type="entry name" value="Zn_peptidase"/>
    <property type="match status" value="1"/>
</dbReference>
<feature type="compositionally biased region" description="Basic and acidic residues" evidence="5">
    <location>
        <begin position="1"/>
        <end position="17"/>
    </location>
</feature>
<evidence type="ECO:0000256" key="4">
    <source>
        <dbReference type="ARBA" id="ARBA00023136"/>
    </source>
</evidence>
<feature type="region of interest" description="Disordered" evidence="5">
    <location>
        <begin position="1"/>
        <end position="28"/>
    </location>
</feature>
<keyword evidence="8" id="KW-1185">Reference proteome</keyword>
<organism evidence="7 8">
    <name type="scientific">Abyssicoccus albus</name>
    <dbReference type="NCBI Taxonomy" id="1817405"/>
    <lineage>
        <taxon>Bacteria</taxon>
        <taxon>Bacillati</taxon>
        <taxon>Bacillota</taxon>
        <taxon>Bacilli</taxon>
        <taxon>Bacillales</taxon>
        <taxon>Abyssicoccaceae</taxon>
    </lineage>
</organism>
<evidence type="ECO:0000313" key="8">
    <source>
        <dbReference type="Proteomes" id="UP000277108"/>
    </source>
</evidence>
<evidence type="ECO:0000313" key="7">
    <source>
        <dbReference type="EMBL" id="RPF54803.1"/>
    </source>
</evidence>
<dbReference type="EMBL" id="RKRK01000005">
    <property type="protein sequence ID" value="RPF54803.1"/>
    <property type="molecule type" value="Genomic_DNA"/>
</dbReference>
<dbReference type="InterPro" id="IPR007343">
    <property type="entry name" value="Uncharacterised_pept_Zn_put"/>
</dbReference>
<dbReference type="GO" id="GO:0016020">
    <property type="term" value="C:membrane"/>
    <property type="evidence" value="ECO:0007669"/>
    <property type="project" value="UniProtKB-SubCell"/>
</dbReference>
<comment type="caution">
    <text evidence="7">The sequence shown here is derived from an EMBL/GenBank/DDBJ whole genome shotgun (WGS) entry which is preliminary data.</text>
</comment>
<evidence type="ECO:0008006" key="9">
    <source>
        <dbReference type="Google" id="ProtNLM"/>
    </source>
</evidence>
<comment type="subcellular location">
    <subcellularLocation>
        <location evidence="1">Membrane</location>
        <topology evidence="1">Single-pass membrane protein</topology>
    </subcellularLocation>
</comment>